<dbReference type="GO" id="GO:0004029">
    <property type="term" value="F:aldehyde dehydrogenase (NAD+) activity"/>
    <property type="evidence" value="ECO:0007669"/>
    <property type="project" value="TreeGrafter"/>
</dbReference>
<dbReference type="Gene3D" id="3.40.50.720">
    <property type="entry name" value="NAD(P)-binding Rossmann-like Domain"/>
    <property type="match status" value="1"/>
</dbReference>
<feature type="domain" description="NAD-dependent epimerase/dehydratase" evidence="1">
    <location>
        <begin position="3"/>
        <end position="238"/>
    </location>
</feature>
<evidence type="ECO:0000313" key="2">
    <source>
        <dbReference type="EMBL" id="SIR96776.1"/>
    </source>
</evidence>
<sequence>MRVLVAGASGVLGRHMSMALADAGHDVIGLTRSPAGAEQLGRMGVEPLVADLMDRDALLHAVDGMQADAAIHAATALRKVPMRHQNMAATDALRVQGTRNLIEAVQSIGARRLIVESMHFGYGYGDFGDRTITETNTPFAPPGRTPALERHLQGFRVKEHLALHTDGVDGISLRFGALYGPGFGAGGTDQIVTMLRKRRLPVVPDRRPGLLPWTHLADAGAATVAALERGTPGQAYHIVDDEPASMNAHVRFLAAAFGTPKPMTVPLSLVRVIGPYLYVFLTSAARLSNDKAKRELGWTPTYPTYRDGIRSLAAS</sequence>
<dbReference type="GO" id="GO:0005737">
    <property type="term" value="C:cytoplasm"/>
    <property type="evidence" value="ECO:0007669"/>
    <property type="project" value="TreeGrafter"/>
</dbReference>
<dbReference type="OrthoDB" id="9801773at2"/>
<dbReference type="AlphaFoldDB" id="A0A1N7F926"/>
<reference evidence="2 3" key="1">
    <citation type="submission" date="2017-01" db="EMBL/GenBank/DDBJ databases">
        <authorList>
            <person name="Mah S.A."/>
            <person name="Swanson W.J."/>
            <person name="Moy G.W."/>
            <person name="Vacquier V.D."/>
        </authorList>
    </citation>
    <scope>NUCLEOTIDE SEQUENCE [LARGE SCALE GENOMIC DNA]</scope>
    <source>
        <strain evidence="2 3">DSM 45758</strain>
    </source>
</reference>
<organism evidence="2 3">
    <name type="scientific">Micromonospora avicenniae</name>
    <dbReference type="NCBI Taxonomy" id="1198245"/>
    <lineage>
        <taxon>Bacteria</taxon>
        <taxon>Bacillati</taxon>
        <taxon>Actinomycetota</taxon>
        <taxon>Actinomycetes</taxon>
        <taxon>Micromonosporales</taxon>
        <taxon>Micromonosporaceae</taxon>
        <taxon>Micromonospora</taxon>
    </lineage>
</organism>
<protein>
    <submittedName>
        <fullName evidence="2">Nucleoside-diphosphate-sugar epimerase</fullName>
    </submittedName>
</protein>
<dbReference type="InterPro" id="IPR036291">
    <property type="entry name" value="NAD(P)-bd_dom_sf"/>
</dbReference>
<proteinExistence type="predicted"/>
<dbReference type="EMBL" id="FTNF01000032">
    <property type="protein sequence ID" value="SIR96776.1"/>
    <property type="molecule type" value="Genomic_DNA"/>
</dbReference>
<keyword evidence="3" id="KW-1185">Reference proteome</keyword>
<evidence type="ECO:0000313" key="3">
    <source>
        <dbReference type="Proteomes" id="UP000186004"/>
    </source>
</evidence>
<dbReference type="Pfam" id="PF01370">
    <property type="entry name" value="Epimerase"/>
    <property type="match status" value="1"/>
</dbReference>
<dbReference type="STRING" id="1198245.SAMN05444858_1327"/>
<dbReference type="InterPro" id="IPR001509">
    <property type="entry name" value="Epimerase_deHydtase"/>
</dbReference>
<accession>A0A1N7F926</accession>
<dbReference type="PANTHER" id="PTHR48079:SF6">
    <property type="entry name" value="NAD(P)-BINDING DOMAIN-CONTAINING PROTEIN-RELATED"/>
    <property type="match status" value="1"/>
</dbReference>
<dbReference type="SUPFAM" id="SSF51735">
    <property type="entry name" value="NAD(P)-binding Rossmann-fold domains"/>
    <property type="match status" value="1"/>
</dbReference>
<evidence type="ECO:0000259" key="1">
    <source>
        <dbReference type="Pfam" id="PF01370"/>
    </source>
</evidence>
<dbReference type="InterPro" id="IPR051783">
    <property type="entry name" value="NAD(P)-dependent_oxidoreduct"/>
</dbReference>
<name>A0A1N7F926_9ACTN</name>
<dbReference type="Proteomes" id="UP000186004">
    <property type="component" value="Unassembled WGS sequence"/>
</dbReference>
<dbReference type="PANTHER" id="PTHR48079">
    <property type="entry name" value="PROTEIN YEEZ"/>
    <property type="match status" value="1"/>
</dbReference>
<gene>
    <name evidence="2" type="ORF">SAMN05444858_1327</name>
</gene>
<dbReference type="RefSeq" id="WP_076473901.1">
    <property type="nucleotide sequence ID" value="NZ_FTNF01000032.1"/>
</dbReference>